<name>A0A246GC72_9FLAO</name>
<dbReference type="Pfam" id="PF04405">
    <property type="entry name" value="ScdA_N"/>
    <property type="match status" value="1"/>
</dbReference>
<protein>
    <submittedName>
        <fullName evidence="6">Iron-sulfur cluster repair di-iron protein</fullName>
    </submittedName>
</protein>
<evidence type="ECO:0000313" key="6">
    <source>
        <dbReference type="EMBL" id="OWP78472.1"/>
    </source>
</evidence>
<comment type="caution">
    <text evidence="6">The sequence shown here is derived from an EMBL/GenBank/DDBJ whole genome shotgun (WGS) entry which is preliminary data.</text>
</comment>
<feature type="domain" description="Hemerythrin-like" evidence="5">
    <location>
        <begin position="81"/>
        <end position="227"/>
    </location>
</feature>
<keyword evidence="2" id="KW-0963">Cytoplasm</keyword>
<accession>A0A246GC72</accession>
<organism evidence="6 7">
    <name type="scientific">Flavobacterium columnare</name>
    <dbReference type="NCBI Taxonomy" id="996"/>
    <lineage>
        <taxon>Bacteria</taxon>
        <taxon>Pseudomonadati</taxon>
        <taxon>Bacteroidota</taxon>
        <taxon>Flavobacteriia</taxon>
        <taxon>Flavobacteriales</taxon>
        <taxon>Flavobacteriaceae</taxon>
        <taxon>Flavobacterium</taxon>
    </lineage>
</organism>
<dbReference type="Gene3D" id="1.10.3910.10">
    <property type="entry name" value="SP0561-like"/>
    <property type="match status" value="1"/>
</dbReference>
<proteinExistence type="predicted"/>
<dbReference type="InterPro" id="IPR012312">
    <property type="entry name" value="Hemerythrin-like"/>
</dbReference>
<dbReference type="PANTHER" id="PTHR36438:SF1">
    <property type="entry name" value="IRON-SULFUR CLUSTER REPAIR PROTEIN YTFE"/>
    <property type="match status" value="1"/>
</dbReference>
<evidence type="ECO:0000259" key="5">
    <source>
        <dbReference type="Pfam" id="PF01814"/>
    </source>
</evidence>
<reference evidence="6 7" key="1">
    <citation type="journal article" date="2017" name="Infect. Genet. Evol.">
        <title>Comparative genome analysis of fish pathogen Flavobacterium columnare reveals extensive sequence diversity within the species.</title>
        <authorList>
            <person name="Kayansamruaj P."/>
            <person name="Dong H.T."/>
            <person name="Hirono I."/>
            <person name="Kondo H."/>
            <person name="Senapin S."/>
            <person name="Rodkhum C."/>
        </authorList>
    </citation>
    <scope>NUCLEOTIDE SEQUENCE [LARGE SCALE GENOMIC DNA]</scope>
    <source>
        <strain evidence="6 7">1214</strain>
    </source>
</reference>
<evidence type="ECO:0000256" key="2">
    <source>
        <dbReference type="ARBA" id="ARBA00022490"/>
    </source>
</evidence>
<dbReference type="PANTHER" id="PTHR36438">
    <property type="entry name" value="IRON-SULFUR CLUSTER REPAIR PROTEIN YTFE"/>
    <property type="match status" value="1"/>
</dbReference>
<evidence type="ECO:0000256" key="1">
    <source>
        <dbReference type="ARBA" id="ARBA00004496"/>
    </source>
</evidence>
<dbReference type="InterPro" id="IPR038062">
    <property type="entry name" value="ScdA-like_N_sf"/>
</dbReference>
<keyword evidence="3" id="KW-0479">Metal-binding</keyword>
<dbReference type="InterPro" id="IPR019903">
    <property type="entry name" value="RIC_family"/>
</dbReference>
<dbReference type="AlphaFoldDB" id="A0A246GC72"/>
<dbReference type="GO" id="GO:0046872">
    <property type="term" value="F:metal ion binding"/>
    <property type="evidence" value="ECO:0007669"/>
    <property type="project" value="UniProtKB-KW"/>
</dbReference>
<dbReference type="EMBL" id="MTCY01000010">
    <property type="protein sequence ID" value="OWP78472.1"/>
    <property type="molecule type" value="Genomic_DNA"/>
</dbReference>
<dbReference type="Gene3D" id="1.20.120.520">
    <property type="entry name" value="nmb1532 protein domain like"/>
    <property type="match status" value="1"/>
</dbReference>
<dbReference type="GO" id="GO:0005737">
    <property type="term" value="C:cytoplasm"/>
    <property type="evidence" value="ECO:0007669"/>
    <property type="project" value="UniProtKB-SubCell"/>
</dbReference>
<dbReference type="Pfam" id="PF01814">
    <property type="entry name" value="Hemerythrin"/>
    <property type="match status" value="1"/>
</dbReference>
<evidence type="ECO:0000256" key="3">
    <source>
        <dbReference type="ARBA" id="ARBA00022723"/>
    </source>
</evidence>
<dbReference type="NCBIfam" id="TIGR03652">
    <property type="entry name" value="FeS_repair_RIC"/>
    <property type="match status" value="1"/>
</dbReference>
<keyword evidence="4" id="KW-0408">Iron</keyword>
<evidence type="ECO:0000313" key="7">
    <source>
        <dbReference type="Proteomes" id="UP000198034"/>
    </source>
</evidence>
<gene>
    <name evidence="6" type="ORF">BWK62_05075</name>
</gene>
<evidence type="ECO:0000256" key="4">
    <source>
        <dbReference type="ARBA" id="ARBA00023004"/>
    </source>
</evidence>
<dbReference type="Proteomes" id="UP000198034">
    <property type="component" value="Unassembled WGS sequence"/>
</dbReference>
<comment type="subcellular location">
    <subcellularLocation>
        <location evidence="1">Cytoplasm</location>
    </subcellularLocation>
</comment>
<sequence length="238" mass="27724">MEHKLIGDYVAEDYRTAQIFSKYGIDFCCKGNRTIKEVCNTVGIQEDILIKELNSLDRNLTIDSNNFKAMSLDTLIDYIEEKHHTYVEEKIPVIMQLLNKICQVHGTKNPDLFEIRDLFVASSNDLSQHMKKEELILFPFIKKMVSAANNDIKITTPSFMTVNNPIQMMKHEHENEGDRFDKISKLTNRYTPPQGACNTYKVTYAMLNEFEEDLHKHIHLENNILFPSAMQLEEKLIY</sequence>